<accession>A0A4P7A0G8</accession>
<dbReference type="OrthoDB" id="9794225at2"/>
<evidence type="ECO:0000313" key="8">
    <source>
        <dbReference type="Proteomes" id="UP000294292"/>
    </source>
</evidence>
<evidence type="ECO:0000256" key="1">
    <source>
        <dbReference type="ARBA" id="ARBA00004141"/>
    </source>
</evidence>
<dbReference type="GO" id="GO:0006874">
    <property type="term" value="P:intracellular calcium ion homeostasis"/>
    <property type="evidence" value="ECO:0007669"/>
    <property type="project" value="TreeGrafter"/>
</dbReference>
<evidence type="ECO:0000259" key="6">
    <source>
        <dbReference type="Pfam" id="PF01699"/>
    </source>
</evidence>
<gene>
    <name evidence="7" type="ORF">E2636_14895</name>
</gene>
<dbReference type="PANTHER" id="PTHR10846">
    <property type="entry name" value="SODIUM/POTASSIUM/CALCIUM EXCHANGER"/>
    <property type="match status" value="1"/>
</dbReference>
<dbReference type="InterPro" id="IPR004837">
    <property type="entry name" value="NaCa_Exmemb"/>
</dbReference>
<feature type="transmembrane region" description="Helical" evidence="5">
    <location>
        <begin position="105"/>
        <end position="123"/>
    </location>
</feature>
<feature type="domain" description="Sodium/calcium exchanger membrane region" evidence="6">
    <location>
        <begin position="3"/>
        <end position="150"/>
    </location>
</feature>
<dbReference type="NCBIfam" id="TIGR00367">
    <property type="entry name" value="calcium/sodium antiporter"/>
    <property type="match status" value="1"/>
</dbReference>
<feature type="transmembrane region" description="Helical" evidence="5">
    <location>
        <begin position="302"/>
        <end position="318"/>
    </location>
</feature>
<dbReference type="PANTHER" id="PTHR10846:SF8">
    <property type="entry name" value="INNER MEMBRANE PROTEIN YRBG"/>
    <property type="match status" value="1"/>
</dbReference>
<sequence length="320" mass="34325">MTYLLLIVGFALLIIGADYFVKGASNISAILRVPPILVGLTIVSFGTSSPEATVSIIAALNGNDDVSLGNVMGSNMFNTLFVLGMTAIIAPLVVKSQTIRKEIPFSFLAGITLLVLMADTFLQNFTSNLLTRSDGIILLLIFAVFLYYVYELARKSRNDVEEIQPHIAEKDKSWFKNGTFTLAGLAAIVFGGDLVVKNSTDIALSLGMSEALVGLTIVAVGTSLPELVTSIIAALKKESEIALGNIIGSNIFNILFVLGASATISPIGVNSALFTDMIILIAFTVIVLIFALTHFTIGKREGLFLALSYIVYMVYIILRN</sequence>
<feature type="transmembrane region" description="Helical" evidence="5">
    <location>
        <begin position="174"/>
        <end position="192"/>
    </location>
</feature>
<feature type="domain" description="Sodium/calcium exchanger membrane region" evidence="6">
    <location>
        <begin position="181"/>
        <end position="317"/>
    </location>
</feature>
<evidence type="ECO:0000256" key="5">
    <source>
        <dbReference type="SAM" id="Phobius"/>
    </source>
</evidence>
<dbReference type="Proteomes" id="UP000294292">
    <property type="component" value="Chromosome"/>
</dbReference>
<dbReference type="KEGG" id="panc:E2636_14895"/>
<feature type="transmembrane region" description="Helical" evidence="5">
    <location>
        <begin position="135"/>
        <end position="153"/>
    </location>
</feature>
<feature type="transmembrane region" description="Helical" evidence="5">
    <location>
        <begin position="212"/>
        <end position="235"/>
    </location>
</feature>
<dbReference type="RefSeq" id="WP_134210912.1">
    <property type="nucleotide sequence ID" value="NZ_CP038015.1"/>
</dbReference>
<dbReference type="Pfam" id="PF01699">
    <property type="entry name" value="Na_Ca_ex"/>
    <property type="match status" value="2"/>
</dbReference>
<dbReference type="Gene3D" id="1.20.1420.30">
    <property type="entry name" value="NCX, central ion-binding region"/>
    <property type="match status" value="1"/>
</dbReference>
<reference evidence="7 8" key="1">
    <citation type="submission" date="2019-03" db="EMBL/GenBank/DDBJ databases">
        <title>Complete genome sequence of Paenisporosarcina antarctica CGMCC 1.6503T.</title>
        <authorList>
            <person name="Rong J.-C."/>
            <person name="Chi N.-Y."/>
            <person name="Zhang Q.-F."/>
        </authorList>
    </citation>
    <scope>NUCLEOTIDE SEQUENCE [LARGE SCALE GENOMIC DNA]</scope>
    <source>
        <strain evidence="7 8">CGMCC 1.6503</strain>
    </source>
</reference>
<keyword evidence="3 5" id="KW-1133">Transmembrane helix</keyword>
<name>A0A4P7A0G8_9BACL</name>
<dbReference type="GO" id="GO:0005886">
    <property type="term" value="C:plasma membrane"/>
    <property type="evidence" value="ECO:0007669"/>
    <property type="project" value="TreeGrafter"/>
</dbReference>
<proteinExistence type="predicted"/>
<protein>
    <submittedName>
        <fullName evidence="7">Calcium/sodium antiporter</fullName>
    </submittedName>
</protein>
<evidence type="ECO:0000256" key="4">
    <source>
        <dbReference type="ARBA" id="ARBA00023136"/>
    </source>
</evidence>
<feature type="transmembrane region" description="Helical" evidence="5">
    <location>
        <begin position="247"/>
        <end position="267"/>
    </location>
</feature>
<dbReference type="EMBL" id="CP038015">
    <property type="protein sequence ID" value="QBP42361.1"/>
    <property type="molecule type" value="Genomic_DNA"/>
</dbReference>
<dbReference type="InterPro" id="IPR044880">
    <property type="entry name" value="NCX_ion-bd_dom_sf"/>
</dbReference>
<dbReference type="InterPro" id="IPR004481">
    <property type="entry name" value="K/Na/Ca-exchanger"/>
</dbReference>
<feature type="transmembrane region" description="Helical" evidence="5">
    <location>
        <begin position="76"/>
        <end position="93"/>
    </location>
</feature>
<evidence type="ECO:0000313" key="7">
    <source>
        <dbReference type="EMBL" id="QBP42361.1"/>
    </source>
</evidence>
<keyword evidence="2 5" id="KW-0812">Transmembrane</keyword>
<feature type="transmembrane region" description="Helical" evidence="5">
    <location>
        <begin position="273"/>
        <end position="295"/>
    </location>
</feature>
<dbReference type="AlphaFoldDB" id="A0A4P7A0G8"/>
<evidence type="ECO:0000256" key="3">
    <source>
        <dbReference type="ARBA" id="ARBA00022989"/>
    </source>
</evidence>
<evidence type="ECO:0000256" key="2">
    <source>
        <dbReference type="ARBA" id="ARBA00022692"/>
    </source>
</evidence>
<keyword evidence="8" id="KW-1185">Reference proteome</keyword>
<dbReference type="GO" id="GO:0005262">
    <property type="term" value="F:calcium channel activity"/>
    <property type="evidence" value="ECO:0007669"/>
    <property type="project" value="TreeGrafter"/>
</dbReference>
<keyword evidence="4 5" id="KW-0472">Membrane</keyword>
<comment type="subcellular location">
    <subcellularLocation>
        <location evidence="1">Membrane</location>
        <topology evidence="1">Multi-pass membrane protein</topology>
    </subcellularLocation>
</comment>
<dbReference type="GO" id="GO:0008273">
    <property type="term" value="F:calcium, potassium:sodium antiporter activity"/>
    <property type="evidence" value="ECO:0007669"/>
    <property type="project" value="TreeGrafter"/>
</dbReference>
<organism evidence="7 8">
    <name type="scientific">Paenisporosarcina antarctica</name>
    <dbReference type="NCBI Taxonomy" id="417367"/>
    <lineage>
        <taxon>Bacteria</taxon>
        <taxon>Bacillati</taxon>
        <taxon>Bacillota</taxon>
        <taxon>Bacilli</taxon>
        <taxon>Bacillales</taxon>
        <taxon>Caryophanaceae</taxon>
        <taxon>Paenisporosarcina</taxon>
    </lineage>
</organism>